<gene>
    <name evidence="1" type="ORF">SAMN06265337_0256</name>
</gene>
<protein>
    <recommendedName>
        <fullName evidence="3">Copper chaperone CopZ</fullName>
    </recommendedName>
</protein>
<organism evidence="1 2">
    <name type="scientific">Hymenobacter gelipurpurascens</name>
    <dbReference type="NCBI Taxonomy" id="89968"/>
    <lineage>
        <taxon>Bacteria</taxon>
        <taxon>Pseudomonadati</taxon>
        <taxon>Bacteroidota</taxon>
        <taxon>Cytophagia</taxon>
        <taxon>Cytophagales</taxon>
        <taxon>Hymenobacteraceae</taxon>
        <taxon>Hymenobacter</taxon>
    </lineage>
</organism>
<keyword evidence="2" id="KW-1185">Reference proteome</keyword>
<dbReference type="Proteomes" id="UP000198131">
    <property type="component" value="Unassembled WGS sequence"/>
</dbReference>
<dbReference type="RefSeq" id="WP_088841615.1">
    <property type="nucleotide sequence ID" value="NZ_FYEW01000001.1"/>
</dbReference>
<reference evidence="2" key="1">
    <citation type="submission" date="2017-06" db="EMBL/GenBank/DDBJ databases">
        <authorList>
            <person name="Varghese N."/>
            <person name="Submissions S."/>
        </authorList>
    </citation>
    <scope>NUCLEOTIDE SEQUENCE [LARGE SCALE GENOMIC DNA]</scope>
    <source>
        <strain evidence="2">DSM 11116</strain>
    </source>
</reference>
<dbReference type="AlphaFoldDB" id="A0A212T310"/>
<evidence type="ECO:0008006" key="3">
    <source>
        <dbReference type="Google" id="ProtNLM"/>
    </source>
</evidence>
<evidence type="ECO:0000313" key="2">
    <source>
        <dbReference type="Proteomes" id="UP000198131"/>
    </source>
</evidence>
<accession>A0A212T310</accession>
<sequence>MAEPTPNTNPMQLIRYVLQIEPMQDAESIGQVRQLLTGLGLLVDRIEAGEAEVTTASSSTIGQDDMRHALEEAGFTVLNATAENG</sequence>
<dbReference type="OrthoDB" id="885672at2"/>
<dbReference type="EMBL" id="FYEW01000001">
    <property type="protein sequence ID" value="SNC60422.1"/>
    <property type="molecule type" value="Genomic_DNA"/>
</dbReference>
<proteinExistence type="predicted"/>
<evidence type="ECO:0000313" key="1">
    <source>
        <dbReference type="EMBL" id="SNC60422.1"/>
    </source>
</evidence>
<name>A0A212T310_9BACT</name>